<dbReference type="Ensembl" id="ENSORLT00020028803.1">
    <property type="protein sequence ID" value="ENSORLP00020019643.1"/>
    <property type="gene ID" value="ENSORLG00020020652.1"/>
</dbReference>
<reference key="1">
    <citation type="journal article" date="2007" name="Nature">
        <title>The medaka draft genome and insights into vertebrate genome evolution.</title>
        <authorList>
            <person name="Kasahara M."/>
            <person name="Naruse K."/>
            <person name="Sasaki S."/>
            <person name="Nakatani Y."/>
            <person name="Qu W."/>
            <person name="Ahsan B."/>
            <person name="Yamada T."/>
            <person name="Nagayasu Y."/>
            <person name="Doi K."/>
            <person name="Kasai Y."/>
            <person name="Jindo T."/>
            <person name="Kobayashi D."/>
            <person name="Shimada A."/>
            <person name="Toyoda A."/>
            <person name="Kuroki Y."/>
            <person name="Fujiyama A."/>
            <person name="Sasaki T."/>
            <person name="Shimizu A."/>
            <person name="Asakawa S."/>
            <person name="Shimizu N."/>
            <person name="Hashimoto S."/>
            <person name="Yang J."/>
            <person name="Lee Y."/>
            <person name="Matsushima K."/>
            <person name="Sugano S."/>
            <person name="Sakaizumi M."/>
            <person name="Narita T."/>
            <person name="Ohishi K."/>
            <person name="Haga S."/>
            <person name="Ohta F."/>
            <person name="Nomoto H."/>
            <person name="Nogata K."/>
            <person name="Morishita T."/>
            <person name="Endo T."/>
            <person name="Shin-I T."/>
            <person name="Takeda H."/>
            <person name="Morishita S."/>
            <person name="Kohara Y."/>
        </authorList>
    </citation>
    <scope>NUCLEOTIDE SEQUENCE [LARGE SCALE GENOMIC DNA]</scope>
    <source>
        <strain>Hd-rR</strain>
    </source>
</reference>
<sequence length="101" mass="11705">MAEPWDFEFMSRIADSSLSFLYEFVDDWLANDMRVFIFKILLSWLIFSLIAIHFAWKIYGSTVNNMYYRQGSGQNGGTPDASPHLSSWESNAGEDLKTHRD</sequence>
<keyword evidence="3 8" id="KW-0812">Transmembrane</keyword>
<evidence type="ECO:0000256" key="7">
    <source>
        <dbReference type="SAM" id="MobiDB-lite"/>
    </source>
</evidence>
<keyword evidence="5 6" id="KW-0472">Membrane</keyword>
<dbReference type="PIRSF" id="PIRSF009935">
    <property type="entry name" value="TCTA"/>
    <property type="match status" value="1"/>
</dbReference>
<evidence type="ECO:0000256" key="2">
    <source>
        <dbReference type="ARBA" id="ARBA00007537"/>
    </source>
</evidence>
<dbReference type="GO" id="GO:0016020">
    <property type="term" value="C:membrane"/>
    <property type="evidence" value="ECO:0007669"/>
    <property type="project" value="UniProtKB-SubCell"/>
</dbReference>
<evidence type="ECO:0000256" key="8">
    <source>
        <dbReference type="SAM" id="Phobius"/>
    </source>
</evidence>
<reference evidence="9 10" key="2">
    <citation type="submission" date="2017-04" db="EMBL/GenBank/DDBJ databases">
        <title>CpG methylation of centromeres and impact of large insertions on vertebrate speciation.</title>
        <authorList>
            <person name="Ichikawa K."/>
            <person name="Yoshimura J."/>
            <person name="Morishita S."/>
        </authorList>
    </citation>
    <scope>NUCLEOTIDE SEQUENCE</scope>
    <source>
        <strain evidence="9 10">HNI</strain>
    </source>
</reference>
<dbReference type="InterPro" id="IPR016560">
    <property type="entry name" value="TCTA"/>
</dbReference>
<reference evidence="9" key="4">
    <citation type="submission" date="2025-09" db="UniProtKB">
        <authorList>
            <consortium name="Ensembl"/>
        </authorList>
    </citation>
    <scope>IDENTIFICATION</scope>
    <source>
        <strain evidence="9">HNI</strain>
    </source>
</reference>
<dbReference type="PANTHER" id="PTHR32267">
    <property type="entry name" value="T-CELL LEUKEMIA TRANSLOCATION-ALTERED GENE PROTEIN"/>
    <property type="match status" value="1"/>
</dbReference>
<feature type="region of interest" description="Disordered" evidence="7">
    <location>
        <begin position="73"/>
        <end position="101"/>
    </location>
</feature>
<feature type="transmembrane region" description="Helical" evidence="8">
    <location>
        <begin position="36"/>
        <end position="56"/>
    </location>
</feature>
<evidence type="ECO:0000313" key="9">
    <source>
        <dbReference type="Ensembl" id="ENSORLP00020019643.1"/>
    </source>
</evidence>
<evidence type="ECO:0000256" key="4">
    <source>
        <dbReference type="ARBA" id="ARBA00022989"/>
    </source>
</evidence>
<protein>
    <recommendedName>
        <fullName evidence="6">T-cell leukemia translocation-altered gene protein homolog</fullName>
    </recommendedName>
</protein>
<evidence type="ECO:0000256" key="5">
    <source>
        <dbReference type="ARBA" id="ARBA00023136"/>
    </source>
</evidence>
<dbReference type="Proteomes" id="UP000265180">
    <property type="component" value="Chromosome 5"/>
</dbReference>
<reference evidence="9" key="3">
    <citation type="submission" date="2025-08" db="UniProtKB">
        <authorList>
            <consortium name="Ensembl"/>
        </authorList>
    </citation>
    <scope>IDENTIFICATION</scope>
    <source>
        <strain evidence="9">HNI</strain>
    </source>
</reference>
<comment type="subcellular location">
    <subcellularLocation>
        <location evidence="1 6">Membrane</location>
    </subcellularLocation>
</comment>
<keyword evidence="4 8" id="KW-1133">Transmembrane helix</keyword>
<dbReference type="Pfam" id="PF15128">
    <property type="entry name" value="T_cell_tran_alt"/>
    <property type="match status" value="1"/>
</dbReference>
<dbReference type="AlphaFoldDB" id="A0A3P9LGD0"/>
<evidence type="ECO:0000256" key="6">
    <source>
        <dbReference type="PIRNR" id="PIRNR009935"/>
    </source>
</evidence>
<evidence type="ECO:0000256" key="3">
    <source>
        <dbReference type="ARBA" id="ARBA00022692"/>
    </source>
</evidence>
<proteinExistence type="inferred from homology"/>
<evidence type="ECO:0000256" key="1">
    <source>
        <dbReference type="ARBA" id="ARBA00004370"/>
    </source>
</evidence>
<accession>A0A3P9LGD0</accession>
<evidence type="ECO:0000313" key="10">
    <source>
        <dbReference type="Proteomes" id="UP000265180"/>
    </source>
</evidence>
<dbReference type="PANTHER" id="PTHR32267:SF2">
    <property type="entry name" value="T-CELL LEUKEMIA TRANSLOCATION-ALTERED GENE PROTEIN"/>
    <property type="match status" value="1"/>
</dbReference>
<organism evidence="9 10">
    <name type="scientific">Oryzias latipes</name>
    <name type="common">Japanese rice fish</name>
    <name type="synonym">Japanese killifish</name>
    <dbReference type="NCBI Taxonomy" id="8090"/>
    <lineage>
        <taxon>Eukaryota</taxon>
        <taxon>Metazoa</taxon>
        <taxon>Chordata</taxon>
        <taxon>Craniata</taxon>
        <taxon>Vertebrata</taxon>
        <taxon>Euteleostomi</taxon>
        <taxon>Actinopterygii</taxon>
        <taxon>Neopterygii</taxon>
        <taxon>Teleostei</taxon>
        <taxon>Neoteleostei</taxon>
        <taxon>Acanthomorphata</taxon>
        <taxon>Ovalentaria</taxon>
        <taxon>Atherinomorphae</taxon>
        <taxon>Beloniformes</taxon>
        <taxon>Adrianichthyidae</taxon>
        <taxon>Oryziinae</taxon>
        <taxon>Oryzias</taxon>
    </lineage>
</organism>
<name>A0A3P9LGD0_ORYLA</name>
<comment type="similarity">
    <text evidence="2 6">Belongs to the TCTA family.</text>
</comment>